<feature type="domain" description="5'-Nucleotidase C-terminal" evidence="4">
    <location>
        <begin position="339"/>
        <end position="507"/>
    </location>
</feature>
<accession>E0S2W2</accession>
<dbReference type="InterPro" id="IPR029052">
    <property type="entry name" value="Metallo-depent_PP-like"/>
</dbReference>
<dbReference type="Gene3D" id="3.90.780.10">
    <property type="entry name" value="5'-Nucleotidase, C-terminal domain"/>
    <property type="match status" value="1"/>
</dbReference>
<feature type="chain" id="PRO_5005127537" evidence="2">
    <location>
        <begin position="31"/>
        <end position="551"/>
    </location>
</feature>
<name>E0S2W2_BUTPB</name>
<dbReference type="PANTHER" id="PTHR11575">
    <property type="entry name" value="5'-NUCLEOTIDASE-RELATED"/>
    <property type="match status" value="1"/>
</dbReference>
<dbReference type="CDD" id="cd00845">
    <property type="entry name" value="MPP_UshA_N_like"/>
    <property type="match status" value="1"/>
</dbReference>
<dbReference type="PROSITE" id="PS00786">
    <property type="entry name" value="5_NUCLEOTIDASE_2"/>
    <property type="match status" value="1"/>
</dbReference>
<dbReference type="EC" id="3.1.3.5" evidence="5"/>
<keyword evidence="2" id="KW-0547">Nucleotide-binding</keyword>
<evidence type="ECO:0000256" key="1">
    <source>
        <dbReference type="ARBA" id="ARBA00022729"/>
    </source>
</evidence>
<dbReference type="eggNOG" id="COG0737">
    <property type="taxonomic scope" value="Bacteria"/>
</dbReference>
<dbReference type="PRINTS" id="PR01607">
    <property type="entry name" value="APYRASEFAMLY"/>
</dbReference>
<dbReference type="InterPro" id="IPR006179">
    <property type="entry name" value="5_nucleotidase/apyrase"/>
</dbReference>
<dbReference type="AlphaFoldDB" id="E0S2W2"/>
<dbReference type="SUPFAM" id="SSF56300">
    <property type="entry name" value="Metallo-dependent phosphatases"/>
    <property type="match status" value="1"/>
</dbReference>
<feature type="signal peptide" evidence="2">
    <location>
        <begin position="1"/>
        <end position="30"/>
    </location>
</feature>
<dbReference type="SUPFAM" id="SSF55816">
    <property type="entry name" value="5'-nucleotidase (syn. UDP-sugar hydrolase), C-terminal domain"/>
    <property type="match status" value="1"/>
</dbReference>
<dbReference type="GO" id="GO:0046872">
    <property type="term" value="F:metal ion binding"/>
    <property type="evidence" value="ECO:0007669"/>
    <property type="project" value="InterPro"/>
</dbReference>
<sequence length="551" mass="58881">MKKVLKNVVSILLASALVFTTNVATITSHAANVVAEVKSIADVPADLSGKTIILHSNDVHGAIGRYPYIASVKQNFQGRGAEVILVDAGDYAQGTPYVAQTKGLDAIMAMNAAGYDIATIGNHEFDYGIPQVKANLAVAKFKTVCANILDANGNLFLTPNTMYTTKSGMKLGFFGVDTPETQTKSNPALIKGLTFLTKNDLYACGQQQIDTLKTQGADFVVCLSHLGVDSEAEREGISSNVFYKKTKGIDILIDGHSHTIMSAEDRKDPVTSTGTKLQSLGVVVIDNATKTVEDSYLLNYDKLQPEVTTEAVTTAIIKRVDREYNSVFAKSEVNLNGEKAPGNRTEETNMGNLVSEAMLWSVLQHEGSVTVDKDHVIALTNGGGLRAPIKAGDVTKKDINTVLPFGNTVAVVYVTGEQLLEALEASTFCTPEPVGGFPQTTGIKFTVNTAKSFAAGQAYPASTYHKPASINRVTIDSVNGQPFSKDDTYAVVTNNFVAAGGDTYYCFSSSGTTFDTGIPMDEAVMDYVKTQLHGVIGSEYSNPRGDVTIIK</sequence>
<dbReference type="RefSeq" id="WP_013282396.1">
    <property type="nucleotide sequence ID" value="NC_014388.1"/>
</dbReference>
<gene>
    <name evidence="5" type="ordered locus">bpr_III055</name>
</gene>
<dbReference type="Gene3D" id="3.60.21.10">
    <property type="match status" value="1"/>
</dbReference>
<evidence type="ECO:0000256" key="2">
    <source>
        <dbReference type="RuleBase" id="RU362119"/>
    </source>
</evidence>
<organism evidence="5 6">
    <name type="scientific">Butyrivibrio proteoclasticus (strain ATCC 51982 / DSM 14932 / B316)</name>
    <name type="common">Clostridium proteoclasticum</name>
    <dbReference type="NCBI Taxonomy" id="515622"/>
    <lineage>
        <taxon>Bacteria</taxon>
        <taxon>Bacillati</taxon>
        <taxon>Bacillota</taxon>
        <taxon>Clostridia</taxon>
        <taxon>Lachnospirales</taxon>
        <taxon>Lachnospiraceae</taxon>
        <taxon>Butyrivibrio</taxon>
    </lineage>
</organism>
<dbReference type="GO" id="GO:0009166">
    <property type="term" value="P:nucleotide catabolic process"/>
    <property type="evidence" value="ECO:0007669"/>
    <property type="project" value="InterPro"/>
</dbReference>
<dbReference type="Pfam" id="PF02872">
    <property type="entry name" value="5_nucleotid_C"/>
    <property type="match status" value="1"/>
</dbReference>
<protein>
    <submittedName>
        <fullName evidence="5">5'-nucleotidase domain-containing protein</fullName>
        <ecNumber evidence="5">3.1.3.5</ecNumber>
    </submittedName>
</protein>
<keyword evidence="6" id="KW-1185">Reference proteome</keyword>
<dbReference type="GO" id="GO:0008253">
    <property type="term" value="F:5'-nucleotidase activity"/>
    <property type="evidence" value="ECO:0007669"/>
    <property type="project" value="UniProtKB-EC"/>
</dbReference>
<feature type="domain" description="Calcineurin-like phosphoesterase" evidence="3">
    <location>
        <begin position="53"/>
        <end position="258"/>
    </location>
</feature>
<evidence type="ECO:0000259" key="4">
    <source>
        <dbReference type="Pfam" id="PF02872"/>
    </source>
</evidence>
<proteinExistence type="inferred from homology"/>
<dbReference type="InterPro" id="IPR006146">
    <property type="entry name" value="5'-Nucleotdase_CS"/>
</dbReference>
<comment type="similarity">
    <text evidence="2">Belongs to the 5'-nucleotidase family.</text>
</comment>
<evidence type="ECO:0000259" key="3">
    <source>
        <dbReference type="Pfam" id="PF00149"/>
    </source>
</evidence>
<dbReference type="Proteomes" id="UP000001299">
    <property type="component" value="Chromosome 2"/>
</dbReference>
<dbReference type="InterPro" id="IPR004843">
    <property type="entry name" value="Calcineurin-like_PHP"/>
</dbReference>
<dbReference type="KEGG" id="bpb:bpr_III055"/>
<dbReference type="GO" id="GO:0000166">
    <property type="term" value="F:nucleotide binding"/>
    <property type="evidence" value="ECO:0007669"/>
    <property type="project" value="UniProtKB-KW"/>
</dbReference>
<dbReference type="STRING" id="515622.bpr_III055"/>
<dbReference type="InterPro" id="IPR008334">
    <property type="entry name" value="5'-Nucleotdase_C"/>
</dbReference>
<keyword evidence="2 5" id="KW-0378">Hydrolase</keyword>
<evidence type="ECO:0000313" key="6">
    <source>
        <dbReference type="Proteomes" id="UP000001299"/>
    </source>
</evidence>
<keyword evidence="1 2" id="KW-0732">Signal</keyword>
<dbReference type="InterPro" id="IPR036907">
    <property type="entry name" value="5'-Nucleotdase_C_sf"/>
</dbReference>
<dbReference type="HOGENOM" id="CLU_005854_7_3_9"/>
<dbReference type="PANTHER" id="PTHR11575:SF24">
    <property type="entry name" value="5'-NUCLEOTIDASE"/>
    <property type="match status" value="1"/>
</dbReference>
<dbReference type="Pfam" id="PF00149">
    <property type="entry name" value="Metallophos"/>
    <property type="match status" value="1"/>
</dbReference>
<reference evidence="5 6" key="1">
    <citation type="journal article" date="2010" name="PLoS ONE">
        <title>The glycobiome of the rumen bacterium Butyrivibrio proteoclasticus B316(T) highlights adaptation to a polysaccharide-rich environment.</title>
        <authorList>
            <person name="Kelly W.J."/>
            <person name="Leahy S.C."/>
            <person name="Altermann E."/>
            <person name="Yeoman C.J."/>
            <person name="Dunne J.C."/>
            <person name="Kong Z."/>
            <person name="Pacheco D.M."/>
            <person name="Li D."/>
            <person name="Noel S.J."/>
            <person name="Moon C.D."/>
            <person name="Cookson A.L."/>
            <person name="Attwood G.T."/>
        </authorList>
    </citation>
    <scope>NUCLEOTIDE SEQUENCE [LARGE SCALE GENOMIC DNA]</scope>
    <source>
        <strain evidence="6">ATCC 51982 / DSM 14932 / B316</strain>
    </source>
</reference>
<dbReference type="EMBL" id="CP001811">
    <property type="protein sequence ID" value="ADL35744.1"/>
    <property type="molecule type" value="Genomic_DNA"/>
</dbReference>
<evidence type="ECO:0000313" key="5">
    <source>
        <dbReference type="EMBL" id="ADL35744.1"/>
    </source>
</evidence>